<dbReference type="InterPro" id="IPR052157">
    <property type="entry name" value="BCAA_transport_permease"/>
</dbReference>
<feature type="transmembrane region" description="Helical" evidence="10">
    <location>
        <begin position="52"/>
        <end position="72"/>
    </location>
</feature>
<keyword evidence="12" id="KW-1185">Reference proteome</keyword>
<dbReference type="PANTHER" id="PTHR11795">
    <property type="entry name" value="BRANCHED-CHAIN AMINO ACID TRANSPORT SYSTEM PERMEASE PROTEIN LIVH"/>
    <property type="match status" value="1"/>
</dbReference>
<evidence type="ECO:0000256" key="1">
    <source>
        <dbReference type="ARBA" id="ARBA00004651"/>
    </source>
</evidence>
<keyword evidence="7 10" id="KW-1133">Transmembrane helix</keyword>
<keyword evidence="5 10" id="KW-0812">Transmembrane</keyword>
<keyword evidence="3" id="KW-1003">Cell membrane</keyword>
<comment type="caution">
    <text evidence="11">The sequence shown here is derived from an EMBL/GenBank/DDBJ whole genome shotgun (WGS) entry which is preliminary data.</text>
</comment>
<keyword evidence="4" id="KW-0997">Cell inner membrane</keyword>
<feature type="transmembrane region" description="Helical" evidence="10">
    <location>
        <begin position="22"/>
        <end position="45"/>
    </location>
</feature>
<comment type="similarity">
    <text evidence="9">Belongs to the binding-protein-dependent transport system permease family. LivHM subfamily.</text>
</comment>
<evidence type="ECO:0000313" key="12">
    <source>
        <dbReference type="Proteomes" id="UP000616779"/>
    </source>
</evidence>
<feature type="transmembrane region" description="Helical" evidence="10">
    <location>
        <begin position="78"/>
        <end position="99"/>
    </location>
</feature>
<organism evidence="11 12">
    <name type="scientific">Paenibacillus phytorum</name>
    <dbReference type="NCBI Taxonomy" id="2654977"/>
    <lineage>
        <taxon>Bacteria</taxon>
        <taxon>Bacillati</taxon>
        <taxon>Bacillota</taxon>
        <taxon>Bacilli</taxon>
        <taxon>Bacillales</taxon>
        <taxon>Paenibacillaceae</taxon>
        <taxon>Paenibacillus</taxon>
    </lineage>
</organism>
<dbReference type="Proteomes" id="UP000616779">
    <property type="component" value="Unassembled WGS sequence"/>
</dbReference>
<dbReference type="InterPro" id="IPR001851">
    <property type="entry name" value="ABC_transp_permease"/>
</dbReference>
<keyword evidence="6" id="KW-0029">Amino-acid transport</keyword>
<evidence type="ECO:0000256" key="8">
    <source>
        <dbReference type="ARBA" id="ARBA00023136"/>
    </source>
</evidence>
<sequence length="316" mass="33302">MAPYATLTGIGVPALQITTDLFIQQLINALIIGSFYSLIALGYSMVYGIIKLLNFAHGDVFMAGAFVGYTVLAKLTGVGGSVLGLVAAFVISMIVTGFLGMGIERIAYRPLLKAPKLSILITAVGMSLVLENGVMAAFGSKPHIMPITLPTAGFQLLGAQITYTQIGIITISVLLMVGLQLFIHKTIYGKAMRAIALDQTACSLMGINVRRVIALTFFVGSSLAASAGMMNATYYGTITFMMGFIFGLKAFTAAVIGGIGSIPGAMLGGLVLGLLETFGTYALGSEWKDVFAFIILILLLVLKPTGMLGKKVTERM</sequence>
<keyword evidence="8 10" id="KW-0472">Membrane</keyword>
<feature type="transmembrane region" description="Helical" evidence="10">
    <location>
        <begin position="119"/>
        <end position="140"/>
    </location>
</feature>
<feature type="transmembrane region" description="Helical" evidence="10">
    <location>
        <begin position="212"/>
        <end position="232"/>
    </location>
</feature>
<dbReference type="Pfam" id="PF02653">
    <property type="entry name" value="BPD_transp_2"/>
    <property type="match status" value="1"/>
</dbReference>
<accession>A0ABX1Y6X6</accession>
<proteinExistence type="inferred from homology"/>
<protein>
    <submittedName>
        <fullName evidence="11">Branched-chain amino acid ABC transporter permease</fullName>
    </submittedName>
</protein>
<evidence type="ECO:0000313" key="11">
    <source>
        <dbReference type="EMBL" id="NOU76677.1"/>
    </source>
</evidence>
<evidence type="ECO:0000256" key="10">
    <source>
        <dbReference type="SAM" id="Phobius"/>
    </source>
</evidence>
<dbReference type="PANTHER" id="PTHR11795:SF371">
    <property type="entry name" value="HIGH-AFFINITY BRANCHED-CHAIN AMINO ACID TRANSPORT SYSTEM PERMEASE PROTEIN LIVH"/>
    <property type="match status" value="1"/>
</dbReference>
<dbReference type="EMBL" id="WHOA01000246">
    <property type="protein sequence ID" value="NOU76677.1"/>
    <property type="molecule type" value="Genomic_DNA"/>
</dbReference>
<reference evidence="11 12" key="1">
    <citation type="submission" date="2019-10" db="EMBL/GenBank/DDBJ databases">
        <title>Description of Paenibacillus terrestris sp. nov.</title>
        <authorList>
            <person name="Carlier A."/>
            <person name="Qi S."/>
        </authorList>
    </citation>
    <scope>NUCLEOTIDE SEQUENCE [LARGE SCALE GENOMIC DNA]</scope>
    <source>
        <strain evidence="11 12">LMG 31458</strain>
    </source>
</reference>
<evidence type="ECO:0000256" key="4">
    <source>
        <dbReference type="ARBA" id="ARBA00022519"/>
    </source>
</evidence>
<name>A0ABX1Y6X6_9BACL</name>
<comment type="subcellular location">
    <subcellularLocation>
        <location evidence="1">Cell membrane</location>
        <topology evidence="1">Multi-pass membrane protein</topology>
    </subcellularLocation>
</comment>
<evidence type="ECO:0000256" key="2">
    <source>
        <dbReference type="ARBA" id="ARBA00022448"/>
    </source>
</evidence>
<feature type="transmembrane region" description="Helical" evidence="10">
    <location>
        <begin position="290"/>
        <end position="309"/>
    </location>
</feature>
<evidence type="ECO:0000256" key="9">
    <source>
        <dbReference type="ARBA" id="ARBA00037998"/>
    </source>
</evidence>
<dbReference type="CDD" id="cd06582">
    <property type="entry name" value="TM_PBP1_LivH_like"/>
    <property type="match status" value="1"/>
</dbReference>
<evidence type="ECO:0000256" key="5">
    <source>
        <dbReference type="ARBA" id="ARBA00022692"/>
    </source>
</evidence>
<evidence type="ECO:0000256" key="7">
    <source>
        <dbReference type="ARBA" id="ARBA00022989"/>
    </source>
</evidence>
<keyword evidence="2" id="KW-0813">Transport</keyword>
<evidence type="ECO:0000256" key="6">
    <source>
        <dbReference type="ARBA" id="ARBA00022970"/>
    </source>
</evidence>
<evidence type="ECO:0000256" key="3">
    <source>
        <dbReference type="ARBA" id="ARBA00022475"/>
    </source>
</evidence>
<feature type="transmembrane region" description="Helical" evidence="10">
    <location>
        <begin position="160"/>
        <end position="183"/>
    </location>
</feature>
<gene>
    <name evidence="11" type="ORF">GC098_35855</name>
</gene>